<feature type="domain" description="M23ase beta-sheet core" evidence="3">
    <location>
        <begin position="234"/>
        <end position="329"/>
    </location>
</feature>
<name>A0A2K1Q2L7_9GAMM</name>
<keyword evidence="2" id="KW-0472">Membrane</keyword>
<dbReference type="InterPro" id="IPR011055">
    <property type="entry name" value="Dup_hybrid_motif"/>
</dbReference>
<dbReference type="Gene3D" id="2.70.70.10">
    <property type="entry name" value="Glucose Permease (Domain IIA)"/>
    <property type="match status" value="1"/>
</dbReference>
<organism evidence="4 5">
    <name type="scientific">Solilutibacter silvestris</name>
    <dbReference type="NCBI Taxonomy" id="1645665"/>
    <lineage>
        <taxon>Bacteria</taxon>
        <taxon>Pseudomonadati</taxon>
        <taxon>Pseudomonadota</taxon>
        <taxon>Gammaproteobacteria</taxon>
        <taxon>Lysobacterales</taxon>
        <taxon>Lysobacteraceae</taxon>
        <taxon>Solilutibacter</taxon>
    </lineage>
</organism>
<keyword evidence="1" id="KW-0175">Coiled coil</keyword>
<keyword evidence="2" id="KW-0812">Transmembrane</keyword>
<evidence type="ECO:0000313" key="5">
    <source>
        <dbReference type="Proteomes" id="UP000236220"/>
    </source>
</evidence>
<keyword evidence="5" id="KW-1185">Reference proteome</keyword>
<dbReference type="SUPFAM" id="SSF51261">
    <property type="entry name" value="Duplicated hybrid motif"/>
    <property type="match status" value="1"/>
</dbReference>
<evidence type="ECO:0000256" key="1">
    <source>
        <dbReference type="SAM" id="Coils"/>
    </source>
</evidence>
<proteinExistence type="predicted"/>
<dbReference type="PANTHER" id="PTHR21666:SF291">
    <property type="entry name" value="STAGE II SPORULATION PROTEIN Q"/>
    <property type="match status" value="1"/>
</dbReference>
<comment type="caution">
    <text evidence="4">The sequence shown here is derived from an EMBL/GenBank/DDBJ whole genome shotgun (WGS) entry which is preliminary data.</text>
</comment>
<reference evidence="4 5" key="1">
    <citation type="submission" date="2017-08" db="EMBL/GenBank/DDBJ databases">
        <title>Lysobacter sylvestris genome.</title>
        <authorList>
            <person name="Zhang D.-C."/>
            <person name="Albuquerque L."/>
            <person name="Franca L."/>
            <person name="Froufe H.J.C."/>
            <person name="Barroso C."/>
            <person name="Egas C."/>
            <person name="Da Costa M."/>
            <person name="Margesin R."/>
        </authorList>
    </citation>
    <scope>NUCLEOTIDE SEQUENCE [LARGE SCALE GENOMIC DNA]</scope>
    <source>
        <strain evidence="4 5">AM20-91</strain>
    </source>
</reference>
<dbReference type="PANTHER" id="PTHR21666">
    <property type="entry name" value="PEPTIDASE-RELATED"/>
    <property type="match status" value="1"/>
</dbReference>
<dbReference type="InterPro" id="IPR016047">
    <property type="entry name" value="M23ase_b-sheet_dom"/>
</dbReference>
<keyword evidence="2" id="KW-1133">Transmembrane helix</keyword>
<sequence>MKKTGSGYRAVRHFKRPSASRGWVRKDPGYRFMFHPRMHAVSAQPGLRARLHAATQRLLARGGQRLSRSPYRTLAAALMVGLMTGLGAMAAFQHAEVVAQTAGTEQIRHDAQRELNAMSARLAELQAQATRLNAVGQRLVDASGLQGGEFNFSAPVGQGGGGPASDISPAQMRSGLDAVQGQFDSAGSQLKVLDSLLASRTAKGSLEHAIAPTAHSYVTSTFGERADPFGAGAQFHKGIDFAAQVGDPVYAVADGVVSFVGQRTGYGNVVEVDHGNGYVTRYAHNSRLLMKVGDLVRAGTEIAKAGSTGRSTGAHVHLEVWKDGAYVNPAPFLAGRSSVKRG</sequence>
<dbReference type="InterPro" id="IPR050570">
    <property type="entry name" value="Cell_wall_metabolism_enzyme"/>
</dbReference>
<evidence type="ECO:0000313" key="4">
    <source>
        <dbReference type="EMBL" id="PNS09289.1"/>
    </source>
</evidence>
<protein>
    <submittedName>
        <fullName evidence="4">Peptidase M23</fullName>
    </submittedName>
</protein>
<accession>A0A2K1Q2L7</accession>
<dbReference type="GO" id="GO:0004222">
    <property type="term" value="F:metalloendopeptidase activity"/>
    <property type="evidence" value="ECO:0007669"/>
    <property type="project" value="TreeGrafter"/>
</dbReference>
<feature type="transmembrane region" description="Helical" evidence="2">
    <location>
        <begin position="74"/>
        <end position="92"/>
    </location>
</feature>
<evidence type="ECO:0000259" key="3">
    <source>
        <dbReference type="Pfam" id="PF01551"/>
    </source>
</evidence>
<feature type="coiled-coil region" evidence="1">
    <location>
        <begin position="108"/>
        <end position="135"/>
    </location>
</feature>
<gene>
    <name evidence="4" type="ORF">Lysil_0918</name>
</gene>
<dbReference type="CDD" id="cd12797">
    <property type="entry name" value="M23_peptidase"/>
    <property type="match status" value="1"/>
</dbReference>
<dbReference type="Proteomes" id="UP000236220">
    <property type="component" value="Unassembled WGS sequence"/>
</dbReference>
<dbReference type="FunFam" id="2.70.70.10:FF:000006">
    <property type="entry name" value="M23 family peptidase"/>
    <property type="match status" value="1"/>
</dbReference>
<dbReference type="Pfam" id="PF01551">
    <property type="entry name" value="Peptidase_M23"/>
    <property type="match status" value="1"/>
</dbReference>
<dbReference type="AlphaFoldDB" id="A0A2K1Q2L7"/>
<dbReference type="EMBL" id="NPZB01000001">
    <property type="protein sequence ID" value="PNS09289.1"/>
    <property type="molecule type" value="Genomic_DNA"/>
</dbReference>
<evidence type="ECO:0000256" key="2">
    <source>
        <dbReference type="SAM" id="Phobius"/>
    </source>
</evidence>